<feature type="non-terminal residue" evidence="5">
    <location>
        <position position="1"/>
    </location>
</feature>
<feature type="non-terminal residue" evidence="5">
    <location>
        <position position="185"/>
    </location>
</feature>
<dbReference type="PANTHER" id="PTHR36985:SF1">
    <property type="entry name" value="TRANSLOCATION AND ASSEMBLY MODULE SUBUNIT TAMB"/>
    <property type="match status" value="1"/>
</dbReference>
<dbReference type="PANTHER" id="PTHR36985">
    <property type="entry name" value="TRANSLOCATION AND ASSEMBLY MODULE SUBUNIT TAMB"/>
    <property type="match status" value="1"/>
</dbReference>
<comment type="subcellular location">
    <subcellularLocation>
        <location evidence="1">Membrane</location>
        <topology evidence="1">Single-pass membrane protein</topology>
    </subcellularLocation>
</comment>
<keyword evidence="2" id="KW-0812">Transmembrane</keyword>
<accession>A0A367LZ53</accession>
<dbReference type="GO" id="GO:0097347">
    <property type="term" value="C:TAM protein secretion complex"/>
    <property type="evidence" value="ECO:0007669"/>
    <property type="project" value="TreeGrafter"/>
</dbReference>
<evidence type="ECO:0000313" key="5">
    <source>
        <dbReference type="EMBL" id="RCI70389.1"/>
    </source>
</evidence>
<proteinExistence type="predicted"/>
<dbReference type="GO" id="GO:0009306">
    <property type="term" value="P:protein secretion"/>
    <property type="evidence" value="ECO:0007669"/>
    <property type="project" value="TreeGrafter"/>
</dbReference>
<evidence type="ECO:0000256" key="1">
    <source>
        <dbReference type="ARBA" id="ARBA00004167"/>
    </source>
</evidence>
<evidence type="ECO:0000256" key="2">
    <source>
        <dbReference type="ARBA" id="ARBA00022692"/>
    </source>
</evidence>
<organism evidence="5 6">
    <name type="scientific">Pseudomonas aeruginosa</name>
    <dbReference type="NCBI Taxonomy" id="287"/>
    <lineage>
        <taxon>Bacteria</taxon>
        <taxon>Pseudomonadati</taxon>
        <taxon>Pseudomonadota</taxon>
        <taxon>Gammaproteobacteria</taxon>
        <taxon>Pseudomonadales</taxon>
        <taxon>Pseudomonadaceae</taxon>
        <taxon>Pseudomonas</taxon>
    </lineage>
</organism>
<keyword evidence="3" id="KW-1133">Transmembrane helix</keyword>
<dbReference type="GO" id="GO:0005886">
    <property type="term" value="C:plasma membrane"/>
    <property type="evidence" value="ECO:0007669"/>
    <property type="project" value="TreeGrafter"/>
</dbReference>
<evidence type="ECO:0000256" key="4">
    <source>
        <dbReference type="ARBA" id="ARBA00023136"/>
    </source>
</evidence>
<dbReference type="AlphaFoldDB" id="A0A367LZ53"/>
<protein>
    <submittedName>
        <fullName evidence="5">Translocation/assembly module TamB</fullName>
    </submittedName>
</protein>
<keyword evidence="4" id="KW-0472">Membrane</keyword>
<gene>
    <name evidence="5" type="ORF">DT376_34815</name>
</gene>
<dbReference type="Proteomes" id="UP000253594">
    <property type="component" value="Unassembled WGS sequence"/>
</dbReference>
<dbReference type="EMBL" id="QORE01002153">
    <property type="protein sequence ID" value="RCI70389.1"/>
    <property type="molecule type" value="Genomic_DNA"/>
</dbReference>
<sequence length="185" mass="20266">GEQRLELVGRLDWRESLAADATLDWKDFPWLRLYPLAEPPPVTLKTFKAEVHYQDQRYLGNFSAAASGPAGDFTLASPVSGDLVQLNLPSLQLRAGQGQAEGRVTLRFDNGVAWDTALQLSELNPAYWVAELPGSLAGPLRSQGSVRDERLALGVDLDVKGRLRGQPALFQARAEGEGQRWTLGN</sequence>
<name>A0A367LZ53_PSEAI</name>
<evidence type="ECO:0000313" key="6">
    <source>
        <dbReference type="Proteomes" id="UP000253594"/>
    </source>
</evidence>
<reference evidence="5 6" key="1">
    <citation type="submission" date="2018-07" db="EMBL/GenBank/DDBJ databases">
        <title>Mechanisms of high-level aminoglycoside resistance among Gram-negative pathogens in Brazil.</title>
        <authorList>
            <person name="Ballaben A.S."/>
            <person name="Darini A.L.C."/>
            <person name="Doi Y."/>
        </authorList>
    </citation>
    <scope>NUCLEOTIDE SEQUENCE [LARGE SCALE GENOMIC DNA]</scope>
    <source>
        <strain evidence="5 6">B2-305</strain>
    </source>
</reference>
<comment type="caution">
    <text evidence="5">The sequence shown here is derived from an EMBL/GenBank/DDBJ whole genome shotgun (WGS) entry which is preliminary data.</text>
</comment>
<evidence type="ECO:0000256" key="3">
    <source>
        <dbReference type="ARBA" id="ARBA00022989"/>
    </source>
</evidence>